<proteinExistence type="predicted"/>
<organism evidence="2 3">
    <name type="scientific">Halorubrum persicum</name>
    <dbReference type="NCBI Taxonomy" id="1383844"/>
    <lineage>
        <taxon>Archaea</taxon>
        <taxon>Methanobacteriati</taxon>
        <taxon>Methanobacteriota</taxon>
        <taxon>Stenosarchaea group</taxon>
        <taxon>Halobacteria</taxon>
        <taxon>Halobacteriales</taxon>
        <taxon>Haloferacaceae</taxon>
        <taxon>Halorubrum</taxon>
    </lineage>
</organism>
<reference evidence="2 3" key="1">
    <citation type="journal article" date="2014" name="Front. Microbiol.">
        <title>Population and genomic analysis of the genus Halorubrum.</title>
        <authorList>
            <person name="Fullmer M.S."/>
            <person name="Soucy S.M."/>
            <person name="Swithers K.S."/>
            <person name="Makkay A.M."/>
            <person name="Wheeler R."/>
            <person name="Ventosa A."/>
            <person name="Gogarten J.P."/>
            <person name="Papke R.T."/>
        </authorList>
    </citation>
    <scope>NUCLEOTIDE SEQUENCE [LARGE SCALE GENOMIC DNA]</scope>
    <source>
        <strain evidence="2 3">C49</strain>
    </source>
</reference>
<sequence length="63" mass="7131">MESPCVPCKENLLLSTSEGICSFLFLFAEFRIYLTVLCWIGVVYLISVFFKSSQLGQVVTEMV</sequence>
<protein>
    <submittedName>
        <fullName evidence="2">Uncharacterized protein</fullName>
    </submittedName>
</protein>
<dbReference type="EMBL" id="NHOA01000131">
    <property type="protein sequence ID" value="PHQ37992.1"/>
    <property type="molecule type" value="Genomic_DNA"/>
</dbReference>
<keyword evidence="1" id="KW-0472">Membrane</keyword>
<dbReference type="AlphaFoldDB" id="A0A2G1WG87"/>
<name>A0A2G1WG87_9EURY</name>
<dbReference type="Proteomes" id="UP000222824">
    <property type="component" value="Unassembled WGS sequence"/>
</dbReference>
<keyword evidence="3" id="KW-1185">Reference proteome</keyword>
<evidence type="ECO:0000313" key="2">
    <source>
        <dbReference type="EMBL" id="PHQ37992.1"/>
    </source>
</evidence>
<gene>
    <name evidence="2" type="ORF">DJ69_14050</name>
</gene>
<keyword evidence="1" id="KW-0812">Transmembrane</keyword>
<comment type="caution">
    <text evidence="2">The sequence shown here is derived from an EMBL/GenBank/DDBJ whole genome shotgun (WGS) entry which is preliminary data.</text>
</comment>
<keyword evidence="1" id="KW-1133">Transmembrane helix</keyword>
<accession>A0A2G1WG87</accession>
<evidence type="ECO:0000256" key="1">
    <source>
        <dbReference type="SAM" id="Phobius"/>
    </source>
</evidence>
<feature type="transmembrane region" description="Helical" evidence="1">
    <location>
        <begin position="32"/>
        <end position="50"/>
    </location>
</feature>
<evidence type="ECO:0000313" key="3">
    <source>
        <dbReference type="Proteomes" id="UP000222824"/>
    </source>
</evidence>